<feature type="compositionally biased region" description="Acidic residues" evidence="8">
    <location>
        <begin position="181"/>
        <end position="196"/>
    </location>
</feature>
<protein>
    <recommendedName>
        <fullName evidence="14">Sulfate transporter family protein</fullName>
    </recommendedName>
</protein>
<dbReference type="FunFam" id="3.30.750.24:FF:000012">
    <property type="entry name" value="Sulfate transporter family protein"/>
    <property type="match status" value="1"/>
</dbReference>
<dbReference type="FunFam" id="2.60.120.10:FF:000141">
    <property type="entry name" value="Sulfate transporter family protein"/>
    <property type="match status" value="1"/>
</dbReference>
<evidence type="ECO:0000256" key="3">
    <source>
        <dbReference type="ARBA" id="ARBA00022554"/>
    </source>
</evidence>
<comment type="subcellular location">
    <subcellularLocation>
        <location evidence="1">Vacuole membrane</location>
        <topology evidence="1">Multi-pass membrane protein</topology>
    </subcellularLocation>
</comment>
<dbReference type="Gene3D" id="3.30.750.24">
    <property type="entry name" value="STAS domain"/>
    <property type="match status" value="1"/>
</dbReference>
<comment type="caution">
    <text evidence="12">The sequence shown here is derived from an EMBL/GenBank/DDBJ whole genome shotgun (WGS) entry which is preliminary data.</text>
</comment>
<keyword evidence="6 9" id="KW-1133">Transmembrane helix</keyword>
<feature type="region of interest" description="Disordered" evidence="8">
    <location>
        <begin position="882"/>
        <end position="913"/>
    </location>
</feature>
<dbReference type="InterPro" id="IPR002645">
    <property type="entry name" value="STAS_dom"/>
</dbReference>
<gene>
    <name evidence="12" type="ORF">NLU13_2096</name>
</gene>
<dbReference type="InterPro" id="IPR014710">
    <property type="entry name" value="RmlC-like_jellyroll"/>
</dbReference>
<evidence type="ECO:0000256" key="8">
    <source>
        <dbReference type="SAM" id="MobiDB-lite"/>
    </source>
</evidence>
<evidence type="ECO:0000256" key="1">
    <source>
        <dbReference type="ARBA" id="ARBA00004128"/>
    </source>
</evidence>
<feature type="transmembrane region" description="Helical" evidence="9">
    <location>
        <begin position="416"/>
        <end position="438"/>
    </location>
</feature>
<feature type="domain" description="STAS" evidence="11">
    <location>
        <begin position="752"/>
        <end position="862"/>
    </location>
</feature>
<dbReference type="InterPro" id="IPR036513">
    <property type="entry name" value="STAS_dom_sf"/>
</dbReference>
<organism evidence="12 13">
    <name type="scientific">Sarocladium strictum</name>
    <name type="common">Black bundle disease fungus</name>
    <name type="synonym">Acremonium strictum</name>
    <dbReference type="NCBI Taxonomy" id="5046"/>
    <lineage>
        <taxon>Eukaryota</taxon>
        <taxon>Fungi</taxon>
        <taxon>Dikarya</taxon>
        <taxon>Ascomycota</taxon>
        <taxon>Pezizomycotina</taxon>
        <taxon>Sordariomycetes</taxon>
        <taxon>Hypocreomycetidae</taxon>
        <taxon>Hypocreales</taxon>
        <taxon>Sarocladiaceae</taxon>
        <taxon>Sarocladium</taxon>
    </lineage>
</organism>
<feature type="transmembrane region" description="Helical" evidence="9">
    <location>
        <begin position="548"/>
        <end position="567"/>
    </location>
</feature>
<name>A0AA39GSF5_SARSR</name>
<feature type="region of interest" description="Disordered" evidence="8">
    <location>
        <begin position="107"/>
        <end position="241"/>
    </location>
</feature>
<evidence type="ECO:0000256" key="4">
    <source>
        <dbReference type="ARBA" id="ARBA00022692"/>
    </source>
</evidence>
<keyword evidence="4 9" id="KW-0812">Transmembrane</keyword>
<keyword evidence="2" id="KW-0813">Transport</keyword>
<feature type="transmembrane region" description="Helical" evidence="9">
    <location>
        <begin position="464"/>
        <end position="480"/>
    </location>
</feature>
<feature type="transmembrane region" description="Helical" evidence="9">
    <location>
        <begin position="626"/>
        <end position="646"/>
    </location>
</feature>
<dbReference type="Pfam" id="PF00027">
    <property type="entry name" value="cNMP_binding"/>
    <property type="match status" value="1"/>
</dbReference>
<evidence type="ECO:0000256" key="7">
    <source>
        <dbReference type="ARBA" id="ARBA00023136"/>
    </source>
</evidence>
<feature type="compositionally biased region" description="Polar residues" evidence="8">
    <location>
        <begin position="135"/>
        <end position="144"/>
    </location>
</feature>
<dbReference type="PROSITE" id="PS50042">
    <property type="entry name" value="CNMP_BINDING_3"/>
    <property type="match status" value="1"/>
</dbReference>
<keyword evidence="5" id="KW-0029">Amino-acid transport</keyword>
<dbReference type="InterPro" id="IPR018490">
    <property type="entry name" value="cNMP-bd_dom_sf"/>
</dbReference>
<dbReference type="GO" id="GO:0034490">
    <property type="term" value="P:basic amino acid transmembrane import into vacuole"/>
    <property type="evidence" value="ECO:0007669"/>
    <property type="project" value="UniProtKB-ARBA"/>
</dbReference>
<evidence type="ECO:0008006" key="14">
    <source>
        <dbReference type="Google" id="ProtNLM"/>
    </source>
</evidence>
<dbReference type="PANTHER" id="PTHR43310:SF4">
    <property type="entry name" value="AFR304WP"/>
    <property type="match status" value="1"/>
</dbReference>
<dbReference type="InterPro" id="IPR011547">
    <property type="entry name" value="SLC26A/SulP_dom"/>
</dbReference>
<accession>A0AA39GSF5</accession>
<keyword evidence="13" id="KW-1185">Reference proteome</keyword>
<feature type="region of interest" description="Disordered" evidence="8">
    <location>
        <begin position="19"/>
        <end position="76"/>
    </location>
</feature>
<dbReference type="Pfam" id="PF01740">
    <property type="entry name" value="STAS"/>
    <property type="match status" value="1"/>
</dbReference>
<evidence type="ECO:0000256" key="9">
    <source>
        <dbReference type="SAM" id="Phobius"/>
    </source>
</evidence>
<dbReference type="SUPFAM" id="SSF52091">
    <property type="entry name" value="SpoIIaa-like"/>
    <property type="match status" value="1"/>
</dbReference>
<dbReference type="InterPro" id="IPR052706">
    <property type="entry name" value="Membrane-Transporter-like"/>
</dbReference>
<evidence type="ECO:0000313" key="13">
    <source>
        <dbReference type="Proteomes" id="UP001175261"/>
    </source>
</evidence>
<evidence type="ECO:0000256" key="6">
    <source>
        <dbReference type="ARBA" id="ARBA00022989"/>
    </source>
</evidence>
<dbReference type="Gene3D" id="2.60.120.10">
    <property type="entry name" value="Jelly Rolls"/>
    <property type="match status" value="1"/>
</dbReference>
<sequence>MASSSTGIGFPSWRRRASSLDIRREDESNDGASGSSPAAASEMPVSSSRRLSASFTSAPTHREPIRSFIHGSVRDQLVPVDSEANAQSVREDTAELASYLLADQQDRRNSVFLHKSRTSVQDALSLDGEGEDSTGYEQPSSTTEAILEVSEPPSPEPLADNGEDGPSVIANLLRKSPPESATEDSTVESGDDDGDIETVRVDSRRRKHSATSERHSVSENTPLLYRTASHPEGRDLEEQKPKARRAWLQDMVQGTHDVKDRVAQTVVVAVDPRRWDRKLIWQRAVLTPASCLPSVAVGLLLNILDALSYGMILFPLGKPIFQNLGSAGISIFYVSTIVSQLTFSSGSIFKGAVGSELIEVVPFFHNMAERITDAVGAENPDAVIATTIVSYAISSMITGAVFYLMGRFKFGYMVGFIPRHILIGCIGGVGWFLVATGFEVSARLEGSLKYDLDTLHKLAQPDTVPLWIVPLVLAILLFWGQAKVASKYFLPLYILAIPLIFYFLVLCVDALNVDNLRDNGWIFEGPPAGEPWWYFYTLYKFKLVRWDAVAECIPAMLALTFFGILHVPINVPALALNCGEDNADLDKELRLHGYSNIISGCLGSIQNYLVYANTVFFMRSGGDSRLAGYMLAALTFGVMCIGPSLIGFIPVMMVATLIYDLGFELLLEAVWLPRKKLKLAEYLTVIVIVLVMGIHDFVIGIGVGILLAFISLIVQTSRISAIRGTFSGDIVTSTVRRNPSQHHYLQNVGQQIFIIKLTGYLFFGTIVSVEEKIRALLEDNAFTKKPIKFLILDLWRVSDLDYSAGEAFNTISRLLDNKGVVFVLSGVEPGSQLGRNLRAVGLGNNGIEVMMLPDLNSALESCENELLKTLYARQEELNQNKRTATASLDVPDTKTSTLSSFDPPFNSPRRNHQAEAAQDALTSLVYQPSSRWQSFKEPLRLMLQIFQGLSDKNEDFWFRATSYFKRREFAAGSVLFRRGERADGFYLLERGILRVEYDLPQGWLCESIVAGTTCGELPFFSETERTATAQVERDCVVWLMDTEGWAKLQKEDPEIAREMLRVSLKLTTERMSAITSYTLTMAG</sequence>
<reference evidence="12" key="1">
    <citation type="submission" date="2022-10" db="EMBL/GenBank/DDBJ databases">
        <title>Determination and structural analysis of whole genome sequence of Sarocladium strictum F4-1.</title>
        <authorList>
            <person name="Hu L."/>
            <person name="Jiang Y."/>
        </authorList>
    </citation>
    <scope>NUCLEOTIDE SEQUENCE</scope>
    <source>
        <strain evidence="12">F4-1</strain>
    </source>
</reference>
<feature type="compositionally biased region" description="Basic and acidic residues" evidence="8">
    <location>
        <begin position="229"/>
        <end position="241"/>
    </location>
</feature>
<dbReference type="PROSITE" id="PS50801">
    <property type="entry name" value="STAS"/>
    <property type="match status" value="1"/>
</dbReference>
<dbReference type="Proteomes" id="UP001175261">
    <property type="component" value="Unassembled WGS sequence"/>
</dbReference>
<feature type="transmembrane region" description="Helical" evidence="9">
    <location>
        <begin position="292"/>
        <end position="312"/>
    </location>
</feature>
<dbReference type="CDD" id="cd00038">
    <property type="entry name" value="CAP_ED"/>
    <property type="match status" value="1"/>
</dbReference>
<dbReference type="GO" id="GO:0000329">
    <property type="term" value="C:fungal-type vacuole membrane"/>
    <property type="evidence" value="ECO:0007669"/>
    <property type="project" value="UniProtKB-ARBA"/>
</dbReference>
<evidence type="ECO:0000256" key="5">
    <source>
        <dbReference type="ARBA" id="ARBA00022970"/>
    </source>
</evidence>
<evidence type="ECO:0000259" key="11">
    <source>
        <dbReference type="PROSITE" id="PS50801"/>
    </source>
</evidence>
<feature type="transmembrane region" description="Helical" evidence="9">
    <location>
        <begin position="382"/>
        <end position="404"/>
    </location>
</feature>
<dbReference type="SMART" id="SM00100">
    <property type="entry name" value="cNMP"/>
    <property type="match status" value="1"/>
</dbReference>
<proteinExistence type="predicted"/>
<feature type="compositionally biased region" description="Low complexity" evidence="8">
    <location>
        <begin position="31"/>
        <end position="58"/>
    </location>
</feature>
<dbReference type="Pfam" id="PF00916">
    <property type="entry name" value="Sulfate_transp"/>
    <property type="match status" value="1"/>
</dbReference>
<feature type="domain" description="Cyclic nucleotide-binding" evidence="10">
    <location>
        <begin position="967"/>
        <end position="1066"/>
    </location>
</feature>
<evidence type="ECO:0000259" key="10">
    <source>
        <dbReference type="PROSITE" id="PS50042"/>
    </source>
</evidence>
<dbReference type="PANTHER" id="PTHR43310">
    <property type="entry name" value="SULFATE TRANSPORTER YBAR-RELATED"/>
    <property type="match status" value="1"/>
</dbReference>
<feature type="transmembrane region" description="Helical" evidence="9">
    <location>
        <begin position="492"/>
        <end position="511"/>
    </location>
</feature>
<feature type="transmembrane region" description="Helical" evidence="9">
    <location>
        <begin position="683"/>
        <end position="714"/>
    </location>
</feature>
<dbReference type="CDD" id="cd07042">
    <property type="entry name" value="STAS_SulP_like_sulfate_transporter"/>
    <property type="match status" value="1"/>
</dbReference>
<evidence type="ECO:0000313" key="12">
    <source>
        <dbReference type="EMBL" id="KAK0392601.1"/>
    </source>
</evidence>
<keyword evidence="3" id="KW-0926">Vacuole</keyword>
<feature type="transmembrane region" description="Helical" evidence="9">
    <location>
        <begin position="324"/>
        <end position="343"/>
    </location>
</feature>
<keyword evidence="7 9" id="KW-0472">Membrane</keyword>
<dbReference type="EMBL" id="JAPDFR010000001">
    <property type="protein sequence ID" value="KAK0392601.1"/>
    <property type="molecule type" value="Genomic_DNA"/>
</dbReference>
<dbReference type="SUPFAM" id="SSF51206">
    <property type="entry name" value="cAMP-binding domain-like"/>
    <property type="match status" value="1"/>
</dbReference>
<dbReference type="InterPro" id="IPR000595">
    <property type="entry name" value="cNMP-bd_dom"/>
</dbReference>
<evidence type="ECO:0000256" key="2">
    <source>
        <dbReference type="ARBA" id="ARBA00022448"/>
    </source>
</evidence>
<dbReference type="AlphaFoldDB" id="A0AA39GSF5"/>